<accession>W2RXU6</accession>
<name>W2RXU6_CYPE1</name>
<feature type="transmembrane region" description="Helical" evidence="5">
    <location>
        <begin position="7"/>
        <end position="27"/>
    </location>
</feature>
<reference evidence="7 8" key="1">
    <citation type="submission" date="2013-03" db="EMBL/GenBank/DDBJ databases">
        <title>The Genome Sequence of Phialophora europaea CBS 101466.</title>
        <authorList>
            <consortium name="The Broad Institute Genomics Platform"/>
            <person name="Cuomo C."/>
            <person name="de Hoog S."/>
            <person name="Gorbushina A."/>
            <person name="Walker B."/>
            <person name="Young S.K."/>
            <person name="Zeng Q."/>
            <person name="Gargeya S."/>
            <person name="Fitzgerald M."/>
            <person name="Haas B."/>
            <person name="Abouelleil A."/>
            <person name="Allen A.W."/>
            <person name="Alvarado L."/>
            <person name="Arachchi H.M."/>
            <person name="Berlin A.M."/>
            <person name="Chapman S.B."/>
            <person name="Gainer-Dewar J."/>
            <person name="Goldberg J."/>
            <person name="Griggs A."/>
            <person name="Gujja S."/>
            <person name="Hansen M."/>
            <person name="Howarth C."/>
            <person name="Imamovic A."/>
            <person name="Ireland A."/>
            <person name="Larimer J."/>
            <person name="McCowan C."/>
            <person name="Murphy C."/>
            <person name="Pearson M."/>
            <person name="Poon T.W."/>
            <person name="Priest M."/>
            <person name="Roberts A."/>
            <person name="Saif S."/>
            <person name="Shea T."/>
            <person name="Sisk P."/>
            <person name="Sykes S."/>
            <person name="Wortman J."/>
            <person name="Nusbaum C."/>
            <person name="Birren B."/>
        </authorList>
    </citation>
    <scope>NUCLEOTIDE SEQUENCE [LARGE SCALE GENOMIC DNA]</scope>
    <source>
        <strain evidence="7 8">CBS 101466</strain>
    </source>
</reference>
<dbReference type="eggNOG" id="ENOG502S659">
    <property type="taxonomic scope" value="Eukaryota"/>
</dbReference>
<dbReference type="SUPFAM" id="SSF51445">
    <property type="entry name" value="(Trans)glycosidases"/>
    <property type="match status" value="1"/>
</dbReference>
<keyword evidence="2 4" id="KW-0378">Hydrolase</keyword>
<dbReference type="PANTHER" id="PTHR31263:SF0">
    <property type="entry name" value="CELLULASE FAMILY PROTEIN (AFU_ORTHOLOGUE AFUA_5G14560)"/>
    <property type="match status" value="1"/>
</dbReference>
<dbReference type="AlphaFoldDB" id="W2RXU6"/>
<keyword evidence="5" id="KW-0472">Membrane</keyword>
<comment type="similarity">
    <text evidence="1 4">Belongs to the glycosyl hydrolase 5 (cellulase A) family.</text>
</comment>
<feature type="domain" description="Glycoside hydrolase family 5" evidence="6">
    <location>
        <begin position="101"/>
        <end position="379"/>
    </location>
</feature>
<dbReference type="EMBL" id="KB822719">
    <property type="protein sequence ID" value="ETN41267.1"/>
    <property type="molecule type" value="Genomic_DNA"/>
</dbReference>
<dbReference type="GeneID" id="19970541"/>
<dbReference type="HOGENOM" id="CLU_020735_3_0_1"/>
<evidence type="ECO:0000256" key="4">
    <source>
        <dbReference type="RuleBase" id="RU361153"/>
    </source>
</evidence>
<evidence type="ECO:0000256" key="5">
    <source>
        <dbReference type="SAM" id="Phobius"/>
    </source>
</evidence>
<evidence type="ECO:0000313" key="7">
    <source>
        <dbReference type="EMBL" id="ETN41267.1"/>
    </source>
</evidence>
<dbReference type="Gene3D" id="3.20.20.80">
    <property type="entry name" value="Glycosidases"/>
    <property type="match status" value="1"/>
</dbReference>
<evidence type="ECO:0000256" key="3">
    <source>
        <dbReference type="ARBA" id="ARBA00023295"/>
    </source>
</evidence>
<dbReference type="InParanoid" id="W2RXU6"/>
<proteinExistence type="inferred from homology"/>
<dbReference type="STRING" id="1220924.W2RXU6"/>
<dbReference type="Proteomes" id="UP000030752">
    <property type="component" value="Unassembled WGS sequence"/>
</dbReference>
<dbReference type="InterPro" id="IPR001547">
    <property type="entry name" value="Glyco_hydro_5"/>
</dbReference>
<keyword evidence="3 4" id="KW-0326">Glycosidase</keyword>
<evidence type="ECO:0000313" key="8">
    <source>
        <dbReference type="Proteomes" id="UP000030752"/>
    </source>
</evidence>
<dbReference type="Pfam" id="PF00150">
    <property type="entry name" value="Cellulase"/>
    <property type="match status" value="1"/>
</dbReference>
<gene>
    <name evidence="7" type="ORF">HMPREF1541_03202</name>
</gene>
<organism evidence="7 8">
    <name type="scientific">Cyphellophora europaea (strain CBS 101466)</name>
    <name type="common">Phialophora europaea</name>
    <dbReference type="NCBI Taxonomy" id="1220924"/>
    <lineage>
        <taxon>Eukaryota</taxon>
        <taxon>Fungi</taxon>
        <taxon>Dikarya</taxon>
        <taxon>Ascomycota</taxon>
        <taxon>Pezizomycotina</taxon>
        <taxon>Eurotiomycetes</taxon>
        <taxon>Chaetothyriomycetidae</taxon>
        <taxon>Chaetothyriales</taxon>
        <taxon>Cyphellophoraceae</taxon>
        <taxon>Cyphellophora</taxon>
    </lineage>
</organism>
<dbReference type="GO" id="GO:0004553">
    <property type="term" value="F:hydrolase activity, hydrolyzing O-glycosyl compounds"/>
    <property type="evidence" value="ECO:0007669"/>
    <property type="project" value="InterPro"/>
</dbReference>
<dbReference type="OrthoDB" id="442731at2759"/>
<dbReference type="PANTHER" id="PTHR31263">
    <property type="entry name" value="CELLULASE FAMILY PROTEIN (AFU_ORTHOLOGUE AFUA_5G14560)"/>
    <property type="match status" value="1"/>
</dbReference>
<keyword evidence="5" id="KW-1133">Transmembrane helix</keyword>
<evidence type="ECO:0000256" key="2">
    <source>
        <dbReference type="ARBA" id="ARBA00022801"/>
    </source>
</evidence>
<sequence length="421" mass="47245">MARRAQILGAAVLSIFASIYLAFQILLSANHEPASLPGYAHPQTIQMLYTASLQNSTVRPPLRAQGRYMVDSVGTRIKLTSINWYGASDELFVVGGLNVRHRDDIARTIAALGFNSVRLPYSDQLVIEDPIIPSALLSANPDLIGFSAVDVYSAVVTSLTSAGILVIPNNHITTARWCCDANLCDGIWHNDYLGPLCKVPLSKATWIDHLETIMRPHVTNPLVIGVDLRNEIRAVKDGFIWKEWAAAAEEAAERLHLINPEWLMFIEGVSSANILSGARKRPVTLSTPDKVVYSAHVYGWSGWGTLRPYWNRDYASFAKDMQKHWGWLLDEDVAPVWIGEFGAPSEANGPNKGDLRYWRHLVRYLREVDADWGYWALNPRKPRQDAMEGYGILDDDWESVRWDYRLADLGSLMAARDMLDL</sequence>
<keyword evidence="8" id="KW-1185">Reference proteome</keyword>
<dbReference type="GO" id="GO:0000272">
    <property type="term" value="P:polysaccharide catabolic process"/>
    <property type="evidence" value="ECO:0007669"/>
    <property type="project" value="InterPro"/>
</dbReference>
<keyword evidence="5" id="KW-0812">Transmembrane</keyword>
<dbReference type="RefSeq" id="XP_008715776.1">
    <property type="nucleotide sequence ID" value="XM_008717554.1"/>
</dbReference>
<protein>
    <recommendedName>
        <fullName evidence="6">Glycoside hydrolase family 5 domain-containing protein</fullName>
    </recommendedName>
</protein>
<dbReference type="VEuPathDB" id="FungiDB:HMPREF1541_03202"/>
<dbReference type="InterPro" id="IPR017853">
    <property type="entry name" value="GH"/>
</dbReference>
<evidence type="ECO:0000256" key="1">
    <source>
        <dbReference type="ARBA" id="ARBA00005641"/>
    </source>
</evidence>
<evidence type="ECO:0000259" key="6">
    <source>
        <dbReference type="Pfam" id="PF00150"/>
    </source>
</evidence>